<evidence type="ECO:0000313" key="2">
    <source>
        <dbReference type="Proteomes" id="UP000018144"/>
    </source>
</evidence>
<protein>
    <submittedName>
        <fullName evidence="1">Uncharacterized protein</fullName>
    </submittedName>
</protein>
<gene>
    <name evidence="1" type="ORF">PCON_06582</name>
</gene>
<dbReference type="EMBL" id="HF935329">
    <property type="protein sequence ID" value="CCX06995.1"/>
    <property type="molecule type" value="Genomic_DNA"/>
</dbReference>
<dbReference type="AlphaFoldDB" id="U4KZ57"/>
<organism evidence="1 2">
    <name type="scientific">Pyronema omphalodes (strain CBS 100304)</name>
    <name type="common">Pyronema confluens</name>
    <dbReference type="NCBI Taxonomy" id="1076935"/>
    <lineage>
        <taxon>Eukaryota</taxon>
        <taxon>Fungi</taxon>
        <taxon>Dikarya</taxon>
        <taxon>Ascomycota</taxon>
        <taxon>Pezizomycotina</taxon>
        <taxon>Pezizomycetes</taxon>
        <taxon>Pezizales</taxon>
        <taxon>Pyronemataceae</taxon>
        <taxon>Pyronema</taxon>
    </lineage>
</organism>
<name>U4KZ57_PYROM</name>
<sequence>MFLERLMIILRRILVGTVLSSILRLRFLFQGGSPCLLSPH</sequence>
<dbReference type="Proteomes" id="UP000018144">
    <property type="component" value="Unassembled WGS sequence"/>
</dbReference>
<reference evidence="1 2" key="1">
    <citation type="journal article" date="2013" name="PLoS Genet.">
        <title>The genome and development-dependent transcriptomes of Pyronema confluens: a window into fungal evolution.</title>
        <authorList>
            <person name="Traeger S."/>
            <person name="Altegoer F."/>
            <person name="Freitag M."/>
            <person name="Gabaldon T."/>
            <person name="Kempken F."/>
            <person name="Kumar A."/>
            <person name="Marcet-Houben M."/>
            <person name="Poggeler S."/>
            <person name="Stajich J.E."/>
            <person name="Nowrousian M."/>
        </authorList>
    </citation>
    <scope>NUCLEOTIDE SEQUENCE [LARGE SCALE GENOMIC DNA]</scope>
    <source>
        <strain evidence="2">CBS 100304</strain>
        <tissue evidence="1">Vegetative mycelium</tissue>
    </source>
</reference>
<keyword evidence="2" id="KW-1185">Reference proteome</keyword>
<proteinExistence type="predicted"/>
<evidence type="ECO:0000313" key="1">
    <source>
        <dbReference type="EMBL" id="CCX06995.1"/>
    </source>
</evidence>
<accession>U4KZ57</accession>